<accession>A0A8J5RFT8</accession>
<feature type="region of interest" description="Disordered" evidence="1">
    <location>
        <begin position="1"/>
        <end position="24"/>
    </location>
</feature>
<evidence type="ECO:0000313" key="3">
    <source>
        <dbReference type="Proteomes" id="UP000729402"/>
    </source>
</evidence>
<organism evidence="2 3">
    <name type="scientific">Zizania palustris</name>
    <name type="common">Northern wild rice</name>
    <dbReference type="NCBI Taxonomy" id="103762"/>
    <lineage>
        <taxon>Eukaryota</taxon>
        <taxon>Viridiplantae</taxon>
        <taxon>Streptophyta</taxon>
        <taxon>Embryophyta</taxon>
        <taxon>Tracheophyta</taxon>
        <taxon>Spermatophyta</taxon>
        <taxon>Magnoliopsida</taxon>
        <taxon>Liliopsida</taxon>
        <taxon>Poales</taxon>
        <taxon>Poaceae</taxon>
        <taxon>BOP clade</taxon>
        <taxon>Oryzoideae</taxon>
        <taxon>Oryzeae</taxon>
        <taxon>Zizaniinae</taxon>
        <taxon>Zizania</taxon>
    </lineage>
</organism>
<dbReference type="Proteomes" id="UP000729402">
    <property type="component" value="Unassembled WGS sequence"/>
</dbReference>
<protein>
    <submittedName>
        <fullName evidence="2">Uncharacterized protein</fullName>
    </submittedName>
</protein>
<keyword evidence="3" id="KW-1185">Reference proteome</keyword>
<proteinExistence type="predicted"/>
<evidence type="ECO:0000313" key="2">
    <source>
        <dbReference type="EMBL" id="KAG8045892.1"/>
    </source>
</evidence>
<dbReference type="EMBL" id="JAAALK010000290">
    <property type="protein sequence ID" value="KAG8045892.1"/>
    <property type="molecule type" value="Genomic_DNA"/>
</dbReference>
<sequence>MMLDGSKDDTEPDPKMTTGEAVVGKCDHSKDMDSVALGGNNKDAADRSLDRNIVETEDMECQDTLVDHIVEEDAFLKYNLK</sequence>
<reference evidence="2" key="2">
    <citation type="submission" date="2021-02" db="EMBL/GenBank/DDBJ databases">
        <authorList>
            <person name="Kimball J.A."/>
            <person name="Haas M.W."/>
            <person name="Macchietto M."/>
            <person name="Kono T."/>
            <person name="Duquette J."/>
            <person name="Shao M."/>
        </authorList>
    </citation>
    <scope>NUCLEOTIDE SEQUENCE</scope>
    <source>
        <tissue evidence="2">Fresh leaf tissue</tissue>
    </source>
</reference>
<gene>
    <name evidence="2" type="ORF">GUJ93_ZPchr0008g12675</name>
</gene>
<comment type="caution">
    <text evidence="2">The sequence shown here is derived from an EMBL/GenBank/DDBJ whole genome shotgun (WGS) entry which is preliminary data.</text>
</comment>
<dbReference type="AlphaFoldDB" id="A0A8J5RFT8"/>
<name>A0A8J5RFT8_ZIZPA</name>
<feature type="compositionally biased region" description="Basic and acidic residues" evidence="1">
    <location>
        <begin position="1"/>
        <end position="14"/>
    </location>
</feature>
<evidence type="ECO:0000256" key="1">
    <source>
        <dbReference type="SAM" id="MobiDB-lite"/>
    </source>
</evidence>
<reference evidence="2" key="1">
    <citation type="journal article" date="2021" name="bioRxiv">
        <title>Whole Genome Assembly and Annotation of Northern Wild Rice, Zizania palustris L., Supports a Whole Genome Duplication in the Zizania Genus.</title>
        <authorList>
            <person name="Haas M."/>
            <person name="Kono T."/>
            <person name="Macchietto M."/>
            <person name="Millas R."/>
            <person name="McGilp L."/>
            <person name="Shao M."/>
            <person name="Duquette J."/>
            <person name="Hirsch C.N."/>
            <person name="Kimball J."/>
        </authorList>
    </citation>
    <scope>NUCLEOTIDE SEQUENCE</scope>
    <source>
        <tissue evidence="2">Fresh leaf tissue</tissue>
    </source>
</reference>